<evidence type="ECO:0000313" key="2">
    <source>
        <dbReference type="EMBL" id="MEE4589600.1"/>
    </source>
</evidence>
<dbReference type="RefSeq" id="WP_250846425.1">
    <property type="nucleotide sequence ID" value="NZ_JBEYSQ010000013.1"/>
</dbReference>
<protein>
    <submittedName>
        <fullName evidence="2">Uncharacterized protein</fullName>
    </submittedName>
</protein>
<dbReference type="EMBL" id="JAZBJQ010000050">
    <property type="protein sequence ID" value="MEE4589600.1"/>
    <property type="molecule type" value="Genomic_DNA"/>
</dbReference>
<reference evidence="2 3" key="1">
    <citation type="submission" date="2023-11" db="EMBL/GenBank/DDBJ databases">
        <title>30 novel species of actinomycetes from the DSMZ collection.</title>
        <authorList>
            <person name="Nouioui I."/>
        </authorList>
    </citation>
    <scope>NUCLEOTIDE SEQUENCE [LARGE SCALE GENOMIC DNA]</scope>
    <source>
        <strain evidence="2 3">DSM 41602</strain>
    </source>
</reference>
<gene>
    <name evidence="2" type="ORF">V2K49_42460</name>
</gene>
<feature type="region of interest" description="Disordered" evidence="1">
    <location>
        <begin position="194"/>
        <end position="230"/>
    </location>
</feature>
<organism evidence="2 3">
    <name type="scientific">Streptomyces antimycoticus</name>
    <dbReference type="NCBI Taxonomy" id="68175"/>
    <lineage>
        <taxon>Bacteria</taxon>
        <taxon>Bacillati</taxon>
        <taxon>Actinomycetota</taxon>
        <taxon>Actinomycetes</taxon>
        <taxon>Kitasatosporales</taxon>
        <taxon>Streptomycetaceae</taxon>
        <taxon>Streptomyces</taxon>
        <taxon>Streptomyces violaceusniger group</taxon>
    </lineage>
</organism>
<evidence type="ECO:0000313" key="3">
    <source>
        <dbReference type="Proteomes" id="UP001354649"/>
    </source>
</evidence>
<evidence type="ECO:0000256" key="1">
    <source>
        <dbReference type="SAM" id="MobiDB-lite"/>
    </source>
</evidence>
<dbReference type="Proteomes" id="UP001354649">
    <property type="component" value="Unassembled WGS sequence"/>
</dbReference>
<proteinExistence type="predicted"/>
<comment type="caution">
    <text evidence="2">The sequence shown here is derived from an EMBL/GenBank/DDBJ whole genome shotgun (WGS) entry which is preliminary data.</text>
</comment>
<sequence>MSLRSVARLVRPLADVLAALHWPSDDRHQRRYARGAAGLVLIRCAELGRVFWGWSVQEWVDLINASGAEFRRSWGGQIGPNARPFVIVYAYLLAEFTAFERLGRFMRPTLAHRVFGADRVDDAVQQICKVLADWGYRRDAGRLTPVICQMLLLNRNPLLEDLSTDALATLRVHPAMSGQWGKDLHGVHRAVAALGHADPPPSGHASGPVAMEGVPPRGRNGSRVGTQPRR</sequence>
<name>A0ABD5JNG2_9ACTN</name>
<dbReference type="AlphaFoldDB" id="A0ABD5JNG2"/>
<accession>A0ABD5JNG2</accession>